<dbReference type="RefSeq" id="WP_085122128.1">
    <property type="nucleotide sequence ID" value="NZ_FWZX01000005.1"/>
</dbReference>
<protein>
    <submittedName>
        <fullName evidence="2">Uncharacterized protein</fullName>
    </submittedName>
</protein>
<evidence type="ECO:0000313" key="3">
    <source>
        <dbReference type="Proteomes" id="UP000192917"/>
    </source>
</evidence>
<keyword evidence="3" id="KW-1185">Reference proteome</keyword>
<dbReference type="Proteomes" id="UP000192917">
    <property type="component" value="Unassembled WGS sequence"/>
</dbReference>
<reference evidence="2 3" key="1">
    <citation type="submission" date="2017-04" db="EMBL/GenBank/DDBJ databases">
        <authorList>
            <person name="Afonso C.L."/>
            <person name="Miller P.J."/>
            <person name="Scott M.A."/>
            <person name="Spackman E."/>
            <person name="Goraichik I."/>
            <person name="Dimitrov K.M."/>
            <person name="Suarez D.L."/>
            <person name="Swayne D.E."/>
        </authorList>
    </citation>
    <scope>NUCLEOTIDE SEQUENCE [LARGE SCALE GENOMIC DNA]</scope>
    <source>
        <strain evidence="2 3">USBA 355</strain>
    </source>
</reference>
<keyword evidence="1" id="KW-1133">Transmembrane helix</keyword>
<dbReference type="EMBL" id="FWZX01000005">
    <property type="protein sequence ID" value="SMF12858.1"/>
    <property type="molecule type" value="Genomic_DNA"/>
</dbReference>
<name>A0A1Y6BI72_9PROT</name>
<sequence length="72" mass="7432">MKRDPAVDSAEPAACGRSRDPVLAVSAGFLLLCLLLGLLAFVSPAARAFYEAGFAALYEAMAGLAAACQWAL</sequence>
<evidence type="ECO:0000313" key="2">
    <source>
        <dbReference type="EMBL" id="SMF12858.1"/>
    </source>
</evidence>
<keyword evidence="1" id="KW-0472">Membrane</keyword>
<accession>A0A1Y6BI72</accession>
<dbReference type="AlphaFoldDB" id="A0A1Y6BI72"/>
<feature type="transmembrane region" description="Helical" evidence="1">
    <location>
        <begin position="21"/>
        <end position="42"/>
    </location>
</feature>
<keyword evidence="1" id="KW-0812">Transmembrane</keyword>
<proteinExistence type="predicted"/>
<gene>
    <name evidence="2" type="ORF">SAMN05428998_105114</name>
</gene>
<organism evidence="2 3">
    <name type="scientific">Tistlia consotensis USBA 355</name>
    <dbReference type="NCBI Taxonomy" id="560819"/>
    <lineage>
        <taxon>Bacteria</taxon>
        <taxon>Pseudomonadati</taxon>
        <taxon>Pseudomonadota</taxon>
        <taxon>Alphaproteobacteria</taxon>
        <taxon>Rhodospirillales</taxon>
        <taxon>Rhodovibrionaceae</taxon>
        <taxon>Tistlia</taxon>
    </lineage>
</organism>
<evidence type="ECO:0000256" key="1">
    <source>
        <dbReference type="SAM" id="Phobius"/>
    </source>
</evidence>